<keyword evidence="1" id="KW-1133">Transmembrane helix</keyword>
<evidence type="ECO:0008006" key="5">
    <source>
        <dbReference type="Google" id="ProtNLM"/>
    </source>
</evidence>
<feature type="transmembrane region" description="Helical" evidence="1">
    <location>
        <begin position="98"/>
        <end position="116"/>
    </location>
</feature>
<evidence type="ECO:0000256" key="2">
    <source>
        <dbReference type="SAM" id="SignalP"/>
    </source>
</evidence>
<organism evidence="3 4">
    <name type="scientific">Puccinia striiformis f. sp. tritici PST-78</name>
    <dbReference type="NCBI Taxonomy" id="1165861"/>
    <lineage>
        <taxon>Eukaryota</taxon>
        <taxon>Fungi</taxon>
        <taxon>Dikarya</taxon>
        <taxon>Basidiomycota</taxon>
        <taxon>Pucciniomycotina</taxon>
        <taxon>Pucciniomycetes</taxon>
        <taxon>Pucciniales</taxon>
        <taxon>Pucciniaceae</taxon>
        <taxon>Puccinia</taxon>
    </lineage>
</organism>
<reference evidence="4" key="1">
    <citation type="submission" date="2014-03" db="EMBL/GenBank/DDBJ databases">
        <title>The Genome Sequence of Puccinia striiformis f. sp. tritici PST-78.</title>
        <authorList>
            <consortium name="The Broad Institute Genome Sequencing Platform"/>
            <person name="Cuomo C."/>
            <person name="Hulbert S."/>
            <person name="Chen X."/>
            <person name="Walker B."/>
            <person name="Young S.K."/>
            <person name="Zeng Q."/>
            <person name="Gargeya S."/>
            <person name="Fitzgerald M."/>
            <person name="Haas B."/>
            <person name="Abouelleil A."/>
            <person name="Alvarado L."/>
            <person name="Arachchi H.M."/>
            <person name="Berlin A.M."/>
            <person name="Chapman S.B."/>
            <person name="Goldberg J."/>
            <person name="Griggs A."/>
            <person name="Gujja S."/>
            <person name="Hansen M."/>
            <person name="Howarth C."/>
            <person name="Imamovic A."/>
            <person name="Larimer J."/>
            <person name="McCowan C."/>
            <person name="Montmayeur A."/>
            <person name="Murphy C."/>
            <person name="Neiman D."/>
            <person name="Pearson M."/>
            <person name="Priest M."/>
            <person name="Roberts A."/>
            <person name="Saif S."/>
            <person name="Shea T."/>
            <person name="Sisk P."/>
            <person name="Sykes S."/>
            <person name="Wortman J."/>
            <person name="Nusbaum C."/>
            <person name="Birren B."/>
        </authorList>
    </citation>
    <scope>NUCLEOTIDE SEQUENCE [LARGE SCALE GENOMIC DNA]</scope>
    <source>
        <strain evidence="4">race PST-78</strain>
    </source>
</reference>
<accession>A0A0L0UMF8</accession>
<name>A0A0L0UMF8_9BASI</name>
<feature type="transmembrane region" description="Helical" evidence="1">
    <location>
        <begin position="150"/>
        <end position="168"/>
    </location>
</feature>
<feature type="signal peptide" evidence="2">
    <location>
        <begin position="1"/>
        <end position="32"/>
    </location>
</feature>
<keyword evidence="2" id="KW-0732">Signal</keyword>
<evidence type="ECO:0000313" key="3">
    <source>
        <dbReference type="EMBL" id="KNE87944.1"/>
    </source>
</evidence>
<keyword evidence="1" id="KW-0812">Transmembrane</keyword>
<dbReference type="InterPro" id="IPR037185">
    <property type="entry name" value="EmrE-like"/>
</dbReference>
<keyword evidence="1" id="KW-0472">Membrane</keyword>
<sequence length="197" mass="21096">MPNSPRPSSPVWLPIFALLLAMASLQLGAALAKTLFTSVGAQGATSLRLLFSALALLCFFRPWRTQLAPGAWRIITLYGLALAGMNFLFYMAIRTVPLGVAVALEFTGPLAVAVLSARRLAHFLWIGVACAGLLALVPWNAAAAQALDPVGVLYALGAALCWALYIVFGQRAGTRHGPRHCCAGRQHCRYRRVAGRP</sequence>
<feature type="chain" id="PRO_5005549127" description="EamA domain-containing protein" evidence="2">
    <location>
        <begin position="33"/>
        <end position="197"/>
    </location>
</feature>
<dbReference type="EMBL" id="AJIL01003621">
    <property type="protein sequence ID" value="KNE87944.1"/>
    <property type="molecule type" value="Genomic_DNA"/>
</dbReference>
<feature type="transmembrane region" description="Helical" evidence="1">
    <location>
        <begin position="123"/>
        <end position="144"/>
    </location>
</feature>
<gene>
    <name evidence="3" type="ORF">PSTG_18662</name>
</gene>
<dbReference type="Proteomes" id="UP000054564">
    <property type="component" value="Unassembled WGS sequence"/>
</dbReference>
<evidence type="ECO:0000313" key="4">
    <source>
        <dbReference type="Proteomes" id="UP000054564"/>
    </source>
</evidence>
<evidence type="ECO:0000256" key="1">
    <source>
        <dbReference type="SAM" id="Phobius"/>
    </source>
</evidence>
<proteinExistence type="predicted"/>
<dbReference type="SUPFAM" id="SSF103481">
    <property type="entry name" value="Multidrug resistance efflux transporter EmrE"/>
    <property type="match status" value="1"/>
</dbReference>
<dbReference type="AlphaFoldDB" id="A0A0L0UMF8"/>
<keyword evidence="4" id="KW-1185">Reference proteome</keyword>
<protein>
    <recommendedName>
        <fullName evidence="5">EamA domain-containing protein</fullName>
    </recommendedName>
</protein>
<comment type="caution">
    <text evidence="3">The sequence shown here is derived from an EMBL/GenBank/DDBJ whole genome shotgun (WGS) entry which is preliminary data.</text>
</comment>
<feature type="transmembrane region" description="Helical" evidence="1">
    <location>
        <begin position="72"/>
        <end position="92"/>
    </location>
</feature>